<dbReference type="InterPro" id="IPR032675">
    <property type="entry name" value="LRR_dom_sf"/>
</dbReference>
<dbReference type="PANTHER" id="PTHR24113:SF12">
    <property type="entry name" value="RAN GTPASE-ACTIVATING PROTEIN 1"/>
    <property type="match status" value="1"/>
</dbReference>
<dbReference type="Proteomes" id="UP000492821">
    <property type="component" value="Unassembled WGS sequence"/>
</dbReference>
<organism evidence="5 6">
    <name type="scientific">Panagrellus redivivus</name>
    <name type="common">Microworm</name>
    <dbReference type="NCBI Taxonomy" id="6233"/>
    <lineage>
        <taxon>Eukaryota</taxon>
        <taxon>Metazoa</taxon>
        <taxon>Ecdysozoa</taxon>
        <taxon>Nematoda</taxon>
        <taxon>Chromadorea</taxon>
        <taxon>Rhabditida</taxon>
        <taxon>Tylenchina</taxon>
        <taxon>Panagrolaimomorpha</taxon>
        <taxon>Panagrolaimoidea</taxon>
        <taxon>Panagrolaimidae</taxon>
        <taxon>Panagrellus</taxon>
    </lineage>
</organism>
<feature type="transmembrane region" description="Helical" evidence="4">
    <location>
        <begin position="119"/>
        <end position="141"/>
    </location>
</feature>
<dbReference type="SMART" id="SM00368">
    <property type="entry name" value="LRR_RI"/>
    <property type="match status" value="6"/>
</dbReference>
<feature type="transmembrane region" description="Helical" evidence="4">
    <location>
        <begin position="63"/>
        <end position="83"/>
    </location>
</feature>
<dbReference type="Pfam" id="PF13516">
    <property type="entry name" value="LRR_6"/>
    <property type="match status" value="1"/>
</dbReference>
<keyword evidence="2" id="KW-0433">Leucine-rich repeat</keyword>
<accession>A0A7E4ZY87</accession>
<evidence type="ECO:0000256" key="4">
    <source>
        <dbReference type="SAM" id="Phobius"/>
    </source>
</evidence>
<dbReference type="InterPro" id="IPR027038">
    <property type="entry name" value="RanGap"/>
</dbReference>
<dbReference type="GO" id="GO:0005829">
    <property type="term" value="C:cytosol"/>
    <property type="evidence" value="ECO:0007669"/>
    <property type="project" value="TreeGrafter"/>
</dbReference>
<keyword evidence="5" id="KW-1185">Reference proteome</keyword>
<feature type="transmembrane region" description="Helical" evidence="4">
    <location>
        <begin position="90"/>
        <end position="107"/>
    </location>
</feature>
<keyword evidence="4" id="KW-1133">Transmembrane helix</keyword>
<evidence type="ECO:0000313" key="5">
    <source>
        <dbReference type="Proteomes" id="UP000492821"/>
    </source>
</evidence>
<keyword evidence="4" id="KW-0472">Membrane</keyword>
<reference evidence="6" key="2">
    <citation type="submission" date="2020-10" db="UniProtKB">
        <authorList>
            <consortium name="WormBaseParasite"/>
        </authorList>
    </citation>
    <scope>IDENTIFICATION</scope>
</reference>
<keyword evidence="1" id="KW-0343">GTPase activation</keyword>
<dbReference type="AlphaFoldDB" id="A0A7E4ZY87"/>
<keyword evidence="3" id="KW-0677">Repeat</keyword>
<dbReference type="PANTHER" id="PTHR24113">
    <property type="entry name" value="RAN GTPASE-ACTIVATING PROTEIN 1"/>
    <property type="match status" value="1"/>
</dbReference>
<protein>
    <submittedName>
        <fullName evidence="6">Leucine-rich repeat, ribonuclease inhibitor subtype</fullName>
    </submittedName>
</protein>
<dbReference type="InterPro" id="IPR001611">
    <property type="entry name" value="Leu-rich_rpt"/>
</dbReference>
<evidence type="ECO:0000256" key="1">
    <source>
        <dbReference type="ARBA" id="ARBA00022468"/>
    </source>
</evidence>
<dbReference type="GO" id="GO:0005096">
    <property type="term" value="F:GTPase activator activity"/>
    <property type="evidence" value="ECO:0007669"/>
    <property type="project" value="UniProtKB-KW"/>
</dbReference>
<reference evidence="5" key="1">
    <citation type="journal article" date="2013" name="Genetics">
        <title>The draft genome and transcriptome of Panagrellus redivivus are shaped by the harsh demands of a free-living lifestyle.</title>
        <authorList>
            <person name="Srinivasan J."/>
            <person name="Dillman A.R."/>
            <person name="Macchietto M.G."/>
            <person name="Heikkinen L."/>
            <person name="Lakso M."/>
            <person name="Fracchia K.M."/>
            <person name="Antoshechkin I."/>
            <person name="Mortazavi A."/>
            <person name="Wong G."/>
            <person name="Sternberg P.W."/>
        </authorList>
    </citation>
    <scope>NUCLEOTIDE SEQUENCE [LARGE SCALE GENOMIC DNA]</scope>
    <source>
        <strain evidence="5">MT8872</strain>
    </source>
</reference>
<evidence type="ECO:0000313" key="6">
    <source>
        <dbReference type="WBParaSite" id="Pan_g3135.t2"/>
    </source>
</evidence>
<dbReference type="GO" id="GO:0031267">
    <property type="term" value="F:small GTPase binding"/>
    <property type="evidence" value="ECO:0007669"/>
    <property type="project" value="TreeGrafter"/>
</dbReference>
<dbReference type="GO" id="GO:0048471">
    <property type="term" value="C:perinuclear region of cytoplasm"/>
    <property type="evidence" value="ECO:0007669"/>
    <property type="project" value="TreeGrafter"/>
</dbReference>
<dbReference type="GO" id="GO:0006913">
    <property type="term" value="P:nucleocytoplasmic transport"/>
    <property type="evidence" value="ECO:0007669"/>
    <property type="project" value="TreeGrafter"/>
</dbReference>
<dbReference type="GO" id="GO:0005634">
    <property type="term" value="C:nucleus"/>
    <property type="evidence" value="ECO:0007669"/>
    <property type="project" value="TreeGrafter"/>
</dbReference>
<dbReference type="SUPFAM" id="SSF52047">
    <property type="entry name" value="RNI-like"/>
    <property type="match status" value="1"/>
</dbReference>
<name>A0A7E4ZY87_PANRE</name>
<dbReference type="WBParaSite" id="Pan_g3135.t2">
    <property type="protein sequence ID" value="Pan_g3135.t2"/>
    <property type="gene ID" value="Pan_g3135"/>
</dbReference>
<keyword evidence="4" id="KW-0812">Transmembrane</keyword>
<feature type="transmembrane region" description="Helical" evidence="4">
    <location>
        <begin position="30"/>
        <end position="51"/>
    </location>
</feature>
<proteinExistence type="predicted"/>
<sequence length="486" mass="53452">MAFQQVMAYFGSVLKAMSIVMPTRVLEYNYLLILDILIAAVIGFAADWYIIGTGKSAEGWSLFDLLIVALINGATFVFGFCDLRSRPKYVAILAGCCIVAIFGFYSYNDPKCTTMDCWSFTTCFGLSIVMTTVLVVLNYFAPTTGELDGIFAPLIHRTYYSWFPKTIGVENSSMTKYAFHRRTAVNNNPEAGNAEEPGYWSLAEGYAVAAKIRSIANLKTLQFQSTPMTVEAARVIGDALKECSSLKDLSLQNLDHNEVHSAFPAVLATLLQATPHLDSLNLSSNKLNSKAATVVADFLSSTSCFTLKHLIMNNCELCGDGVTIAEGLIQGFEKATKFSKKFELHTIGLSNNRLGDVEAQKFAELFISIGRMQKIEMDKNGIRPSGFEALAAAVNNNLKTLDLSDNAMGITGAKRFVAKIGGLLVLERLKLSNCFLGPEGVKDILEKFSRDSRSTIEVRNEIVIADLENLRPANSWTIVYEPKKKK</sequence>
<dbReference type="Gene3D" id="3.80.10.10">
    <property type="entry name" value="Ribonuclease Inhibitor"/>
    <property type="match status" value="1"/>
</dbReference>
<evidence type="ECO:0000256" key="2">
    <source>
        <dbReference type="ARBA" id="ARBA00022614"/>
    </source>
</evidence>
<evidence type="ECO:0000256" key="3">
    <source>
        <dbReference type="ARBA" id="ARBA00022737"/>
    </source>
</evidence>